<reference evidence="3 4" key="1">
    <citation type="journal article" date="2019" name="Environ. Microbiol.">
        <title>Species interactions and distinct microbial communities in high Arctic permafrost affected cryosols are associated with the CH4 and CO2 gas fluxes.</title>
        <authorList>
            <person name="Altshuler I."/>
            <person name="Hamel J."/>
            <person name="Turney S."/>
            <person name="Magnuson E."/>
            <person name="Levesque R."/>
            <person name="Greer C."/>
            <person name="Whyte L.G."/>
        </authorList>
    </citation>
    <scope>NUCLEOTIDE SEQUENCE [LARGE SCALE GENOMIC DNA]</scope>
    <source>
        <strain evidence="3 4">S9.3B</strain>
    </source>
</reference>
<dbReference type="OrthoDB" id="8116725at2"/>
<dbReference type="InterPro" id="IPR009506">
    <property type="entry name" value="YjiS-like"/>
</dbReference>
<comment type="caution">
    <text evidence="3">The sequence shown here is derived from an EMBL/GenBank/DDBJ whole genome shotgun (WGS) entry which is preliminary data.</text>
</comment>
<protein>
    <submittedName>
        <fullName evidence="3">DUF1127 domain-containing protein</fullName>
    </submittedName>
</protein>
<gene>
    <name evidence="3" type="ORF">EAH89_19185</name>
</gene>
<proteinExistence type="predicted"/>
<dbReference type="Pfam" id="PF06568">
    <property type="entry name" value="YjiS-like"/>
    <property type="match status" value="1"/>
</dbReference>
<accession>A0A502FRC3</accession>
<keyword evidence="4" id="KW-1185">Reference proteome</keyword>
<feature type="compositionally biased region" description="Low complexity" evidence="1">
    <location>
        <begin position="47"/>
        <end position="66"/>
    </location>
</feature>
<organism evidence="3 4">
    <name type="scientific">Muricoccus nepalensis</name>
    <dbReference type="NCBI Taxonomy" id="1854500"/>
    <lineage>
        <taxon>Bacteria</taxon>
        <taxon>Pseudomonadati</taxon>
        <taxon>Pseudomonadota</taxon>
        <taxon>Alphaproteobacteria</taxon>
        <taxon>Acetobacterales</taxon>
        <taxon>Roseomonadaceae</taxon>
        <taxon>Muricoccus</taxon>
    </lineage>
</organism>
<evidence type="ECO:0000313" key="3">
    <source>
        <dbReference type="EMBL" id="TPG51939.1"/>
    </source>
</evidence>
<evidence type="ECO:0000256" key="1">
    <source>
        <dbReference type="SAM" id="MobiDB-lite"/>
    </source>
</evidence>
<sequence length="76" mass="8157">MVAGFAAWIQRRRAEAELLALSDRELADIGINRSEIRYVLDGRMQPAREAPAPRAAQAPASVPAAANDQSRKTAAA</sequence>
<dbReference type="EMBL" id="RCZP01000023">
    <property type="protein sequence ID" value="TPG51939.1"/>
    <property type="molecule type" value="Genomic_DNA"/>
</dbReference>
<feature type="region of interest" description="Disordered" evidence="1">
    <location>
        <begin position="47"/>
        <end position="76"/>
    </location>
</feature>
<evidence type="ECO:0000259" key="2">
    <source>
        <dbReference type="Pfam" id="PF06568"/>
    </source>
</evidence>
<dbReference type="AlphaFoldDB" id="A0A502FRC3"/>
<evidence type="ECO:0000313" key="4">
    <source>
        <dbReference type="Proteomes" id="UP000317078"/>
    </source>
</evidence>
<dbReference type="Proteomes" id="UP000317078">
    <property type="component" value="Unassembled WGS sequence"/>
</dbReference>
<name>A0A502FRC3_9PROT</name>
<feature type="domain" description="YjiS-like" evidence="2">
    <location>
        <begin position="3"/>
        <end position="37"/>
    </location>
</feature>